<sequence>MAHVGDVEHQGLVAEQETAKAVADPIDIDGIDLSPDGHHRGEVAALRPNLGSTAVEAALSRCGHRDCHERPHFGDGAKADAVPTEASYNVARQT</sequence>
<gene>
    <name evidence="2" type="ORF">MSTO_31260</name>
</gene>
<name>A0A7I7Q9T7_9MYCO</name>
<protein>
    <submittedName>
        <fullName evidence="2">Uncharacterized protein</fullName>
    </submittedName>
</protein>
<organism evidence="2 3">
    <name type="scientific">Mycobacterium stomatepiae</name>
    <dbReference type="NCBI Taxonomy" id="470076"/>
    <lineage>
        <taxon>Bacteria</taxon>
        <taxon>Bacillati</taxon>
        <taxon>Actinomycetota</taxon>
        <taxon>Actinomycetes</taxon>
        <taxon>Mycobacteriales</taxon>
        <taxon>Mycobacteriaceae</taxon>
        <taxon>Mycobacterium</taxon>
        <taxon>Mycobacterium simiae complex</taxon>
    </lineage>
</organism>
<keyword evidence="3" id="KW-1185">Reference proteome</keyword>
<evidence type="ECO:0000256" key="1">
    <source>
        <dbReference type="SAM" id="MobiDB-lite"/>
    </source>
</evidence>
<reference evidence="2 3" key="1">
    <citation type="journal article" date="2019" name="Emerg. Microbes Infect.">
        <title>Comprehensive subspecies identification of 175 nontuberculous mycobacteria species based on 7547 genomic profiles.</title>
        <authorList>
            <person name="Matsumoto Y."/>
            <person name="Kinjo T."/>
            <person name="Motooka D."/>
            <person name="Nabeya D."/>
            <person name="Jung N."/>
            <person name="Uechi K."/>
            <person name="Horii T."/>
            <person name="Iida T."/>
            <person name="Fujita J."/>
            <person name="Nakamura S."/>
        </authorList>
    </citation>
    <scope>NUCLEOTIDE SEQUENCE [LARGE SCALE GENOMIC DNA]</scope>
    <source>
        <strain evidence="2 3">JCM 17783</strain>
    </source>
</reference>
<evidence type="ECO:0000313" key="3">
    <source>
        <dbReference type="Proteomes" id="UP000467130"/>
    </source>
</evidence>
<dbReference type="Proteomes" id="UP000467130">
    <property type="component" value="Chromosome"/>
</dbReference>
<evidence type="ECO:0000313" key="2">
    <source>
        <dbReference type="EMBL" id="BBY22921.1"/>
    </source>
</evidence>
<dbReference type="KEGG" id="msto:MSTO_31260"/>
<dbReference type="AlphaFoldDB" id="A0A7I7Q9T7"/>
<feature type="region of interest" description="Disordered" evidence="1">
    <location>
        <begin position="71"/>
        <end position="94"/>
    </location>
</feature>
<proteinExistence type="predicted"/>
<dbReference type="EMBL" id="AP022587">
    <property type="protein sequence ID" value="BBY22921.1"/>
    <property type="molecule type" value="Genomic_DNA"/>
</dbReference>
<accession>A0A7I7Q9T7</accession>